<dbReference type="AlphaFoldDB" id="A0A9Q1R8P0"/>
<organism evidence="1 2">
    <name type="scientific">Anisodus acutangulus</name>
    <dbReference type="NCBI Taxonomy" id="402998"/>
    <lineage>
        <taxon>Eukaryota</taxon>
        <taxon>Viridiplantae</taxon>
        <taxon>Streptophyta</taxon>
        <taxon>Embryophyta</taxon>
        <taxon>Tracheophyta</taxon>
        <taxon>Spermatophyta</taxon>
        <taxon>Magnoliopsida</taxon>
        <taxon>eudicotyledons</taxon>
        <taxon>Gunneridae</taxon>
        <taxon>Pentapetalae</taxon>
        <taxon>asterids</taxon>
        <taxon>lamiids</taxon>
        <taxon>Solanales</taxon>
        <taxon>Solanaceae</taxon>
        <taxon>Solanoideae</taxon>
        <taxon>Hyoscyameae</taxon>
        <taxon>Anisodus</taxon>
    </lineage>
</organism>
<sequence>MGPEAVAPRIPPRNQVLRSSGRGVVRFSKMGPEAEVAPRIRRIGHNVVRHRAEQAGKASSFPELVDKTFPRKDDAMIQRLWRGSATPSSALSNL</sequence>
<dbReference type="EMBL" id="JAJAGQ010000014">
    <property type="protein sequence ID" value="KAJ8543425.1"/>
    <property type="molecule type" value="Genomic_DNA"/>
</dbReference>
<reference evidence="2" key="1">
    <citation type="journal article" date="2023" name="Proc. Natl. Acad. Sci. U.S.A.">
        <title>Genomic and structural basis for evolution of tropane alkaloid biosynthesis.</title>
        <authorList>
            <person name="Wanga Y.-J."/>
            <person name="Taina T."/>
            <person name="Yua J.-Y."/>
            <person name="Lia J."/>
            <person name="Xua B."/>
            <person name="Chenc J."/>
            <person name="D'Auriad J.C."/>
            <person name="Huanga J.-P."/>
            <person name="Huanga S.-X."/>
        </authorList>
    </citation>
    <scope>NUCLEOTIDE SEQUENCE [LARGE SCALE GENOMIC DNA]</scope>
    <source>
        <strain evidence="2">cv. KIB-2019</strain>
    </source>
</reference>
<evidence type="ECO:0000313" key="2">
    <source>
        <dbReference type="Proteomes" id="UP001152561"/>
    </source>
</evidence>
<keyword evidence="2" id="KW-1185">Reference proteome</keyword>
<proteinExistence type="predicted"/>
<comment type="caution">
    <text evidence="1">The sequence shown here is derived from an EMBL/GenBank/DDBJ whole genome shotgun (WGS) entry which is preliminary data.</text>
</comment>
<protein>
    <submittedName>
        <fullName evidence="1">Uncharacterized protein</fullName>
    </submittedName>
</protein>
<accession>A0A9Q1R8P0</accession>
<dbReference type="Proteomes" id="UP001152561">
    <property type="component" value="Unassembled WGS sequence"/>
</dbReference>
<name>A0A9Q1R8P0_9SOLA</name>
<evidence type="ECO:0000313" key="1">
    <source>
        <dbReference type="EMBL" id="KAJ8543425.1"/>
    </source>
</evidence>
<gene>
    <name evidence="1" type="ORF">K7X08_005948</name>
</gene>